<dbReference type="EMBL" id="BTSY01000004">
    <property type="protein sequence ID" value="GMT22775.1"/>
    <property type="molecule type" value="Genomic_DNA"/>
</dbReference>
<keyword evidence="7 10" id="KW-0503">Monooxygenase</keyword>
<dbReference type="GO" id="GO:0005506">
    <property type="term" value="F:iron ion binding"/>
    <property type="evidence" value="ECO:0007669"/>
    <property type="project" value="InterPro"/>
</dbReference>
<dbReference type="InterPro" id="IPR001128">
    <property type="entry name" value="Cyt_P450"/>
</dbReference>
<comment type="caution">
    <text evidence="12">The sequence shown here is derived from an EMBL/GenBank/DDBJ whole genome shotgun (WGS) entry which is preliminary data.</text>
</comment>
<keyword evidence="5 10" id="KW-0560">Oxidoreductase</keyword>
<keyword evidence="11" id="KW-0812">Transmembrane</keyword>
<dbReference type="Proteomes" id="UP001432322">
    <property type="component" value="Unassembled WGS sequence"/>
</dbReference>
<dbReference type="PANTHER" id="PTHR24302">
    <property type="entry name" value="CYTOCHROME P450 FAMILY 3"/>
    <property type="match status" value="1"/>
</dbReference>
<dbReference type="PROSITE" id="PS00086">
    <property type="entry name" value="CYTOCHROME_P450"/>
    <property type="match status" value="1"/>
</dbReference>
<evidence type="ECO:0000256" key="5">
    <source>
        <dbReference type="ARBA" id="ARBA00023002"/>
    </source>
</evidence>
<evidence type="ECO:0000256" key="7">
    <source>
        <dbReference type="ARBA" id="ARBA00023033"/>
    </source>
</evidence>
<evidence type="ECO:0000313" key="13">
    <source>
        <dbReference type="Proteomes" id="UP001432322"/>
    </source>
</evidence>
<dbReference type="Pfam" id="PF00067">
    <property type="entry name" value="p450"/>
    <property type="match status" value="1"/>
</dbReference>
<reference evidence="12" key="1">
    <citation type="submission" date="2023-10" db="EMBL/GenBank/DDBJ databases">
        <title>Genome assembly of Pristionchus species.</title>
        <authorList>
            <person name="Yoshida K."/>
            <person name="Sommer R.J."/>
        </authorList>
    </citation>
    <scope>NUCLEOTIDE SEQUENCE</scope>
    <source>
        <strain evidence="12">RS5133</strain>
    </source>
</reference>
<dbReference type="PANTHER" id="PTHR24302:SF15">
    <property type="entry name" value="FATTY-ACID PEROXYGENASE"/>
    <property type="match status" value="1"/>
</dbReference>
<dbReference type="PRINTS" id="PR00385">
    <property type="entry name" value="P450"/>
</dbReference>
<dbReference type="FunFam" id="1.10.630.10:FF:000182">
    <property type="entry name" value="Cytochrome P450 3A4"/>
    <property type="match status" value="1"/>
</dbReference>
<evidence type="ECO:0000256" key="3">
    <source>
        <dbReference type="ARBA" id="ARBA00022617"/>
    </source>
</evidence>
<keyword evidence="11" id="KW-0472">Membrane</keyword>
<dbReference type="GO" id="GO:0008395">
    <property type="term" value="F:steroid hydroxylase activity"/>
    <property type="evidence" value="ECO:0007669"/>
    <property type="project" value="TreeGrafter"/>
</dbReference>
<feature type="transmembrane region" description="Helical" evidence="11">
    <location>
        <begin position="259"/>
        <end position="278"/>
    </location>
</feature>
<evidence type="ECO:0000256" key="8">
    <source>
        <dbReference type="ARBA" id="ARBA00043906"/>
    </source>
</evidence>
<keyword evidence="3 9" id="KW-0349">Heme</keyword>
<dbReference type="Gene3D" id="1.10.630.10">
    <property type="entry name" value="Cytochrome P450"/>
    <property type="match status" value="1"/>
</dbReference>
<comment type="cofactor">
    <cofactor evidence="1 9">
        <name>heme</name>
        <dbReference type="ChEBI" id="CHEBI:30413"/>
    </cofactor>
</comment>
<feature type="non-terminal residue" evidence="12">
    <location>
        <position position="1"/>
    </location>
</feature>
<keyword evidence="4 9" id="KW-0479">Metal-binding</keyword>
<evidence type="ECO:0000256" key="9">
    <source>
        <dbReference type="PIRSR" id="PIRSR602401-1"/>
    </source>
</evidence>
<evidence type="ECO:0000256" key="10">
    <source>
        <dbReference type="RuleBase" id="RU000461"/>
    </source>
</evidence>
<keyword evidence="11" id="KW-1133">Transmembrane helix</keyword>
<dbReference type="GO" id="GO:0020037">
    <property type="term" value="F:heme binding"/>
    <property type="evidence" value="ECO:0007669"/>
    <property type="project" value="InterPro"/>
</dbReference>
<protein>
    <recommendedName>
        <fullName evidence="14">Cytochrome P450</fullName>
    </recommendedName>
</protein>
<organism evidence="12 13">
    <name type="scientific">Pristionchus fissidentatus</name>
    <dbReference type="NCBI Taxonomy" id="1538716"/>
    <lineage>
        <taxon>Eukaryota</taxon>
        <taxon>Metazoa</taxon>
        <taxon>Ecdysozoa</taxon>
        <taxon>Nematoda</taxon>
        <taxon>Chromadorea</taxon>
        <taxon>Rhabditida</taxon>
        <taxon>Rhabditina</taxon>
        <taxon>Diplogasteromorpha</taxon>
        <taxon>Diplogasteroidea</taxon>
        <taxon>Neodiplogasteridae</taxon>
        <taxon>Pristionchus</taxon>
    </lineage>
</organism>
<sequence>DHLLSSHVTVQSLPNWPGERSSKVSFLRKRFSNTPPSKLSLVLMIGILYALGVAVVAIISYYIYDSLYWTRRGIPQVPGKLFFGSCRSTLKKSEPRLLVLKEWTKKYGTTYGFKEGTKNILVTSDIDIVNEVFVKQFDNFYGRKFGILSPDPDRDAQVHLFQSRGPRWKRLRALSVPTFSIASLKKVKNIIEDSAVAMVDIMEQRHGNGERFNIHEFYCEYTMDTISKLVVGQKETRLFKNDRVATVQSMFLRDFDHPLVIAAFAFPFLIPLIKAVVYKIDTPISRASRALRAEIIQAVENRMKEREANPELIGAANDMLDMFLDASVDCDEIEKHSGFKLSSVKVSKSLSFSEVVMQVVVFILAGFDTTSNGLAYSSWFLACHPEVQRKCQEEIDEFCVDERITYDDLNKLTYVEATCKEVLRVMPFGAISNSRTCMNTTNVCGIDIEKDTWIEVDVFALHTDKKVWGEDAEEFKPERWLDPDFKIPQIAYGAFGAGPRICIGMRLGLMEEKLALAHLLRRFSIEKATEEKELRMHGALILTPLDVPVRIVPRT</sequence>
<accession>A0AAV5VTE1</accession>
<dbReference type="InterPro" id="IPR036396">
    <property type="entry name" value="Cyt_P450_sf"/>
</dbReference>
<dbReference type="GO" id="GO:0016705">
    <property type="term" value="F:oxidoreductase activity, acting on paired donors, with incorporation or reduction of molecular oxygen"/>
    <property type="evidence" value="ECO:0007669"/>
    <property type="project" value="InterPro"/>
</dbReference>
<evidence type="ECO:0000256" key="6">
    <source>
        <dbReference type="ARBA" id="ARBA00023004"/>
    </source>
</evidence>
<dbReference type="AlphaFoldDB" id="A0AAV5VTE1"/>
<dbReference type="InterPro" id="IPR002401">
    <property type="entry name" value="Cyt_P450_E_grp-I"/>
</dbReference>
<proteinExistence type="inferred from homology"/>
<evidence type="ECO:0008006" key="14">
    <source>
        <dbReference type="Google" id="ProtNLM"/>
    </source>
</evidence>
<evidence type="ECO:0000256" key="1">
    <source>
        <dbReference type="ARBA" id="ARBA00001971"/>
    </source>
</evidence>
<comment type="similarity">
    <text evidence="2 10">Belongs to the cytochrome P450 family.</text>
</comment>
<gene>
    <name evidence="12" type="ORF">PFISCL1PPCAC_14072</name>
</gene>
<keyword evidence="13" id="KW-1185">Reference proteome</keyword>
<evidence type="ECO:0000256" key="4">
    <source>
        <dbReference type="ARBA" id="ARBA00022723"/>
    </source>
</evidence>
<dbReference type="SUPFAM" id="SSF48264">
    <property type="entry name" value="Cytochrome P450"/>
    <property type="match status" value="1"/>
</dbReference>
<comment type="function">
    <text evidence="8">Cytochromes P450 are a group of heme-thiolate monooxygenases. They oxidize a variety of structurally unrelated compounds, including steroids, fatty acids, and xenobiotics.</text>
</comment>
<feature type="binding site" description="axial binding residue" evidence="9">
    <location>
        <position position="502"/>
    </location>
    <ligand>
        <name>heme</name>
        <dbReference type="ChEBI" id="CHEBI:30413"/>
    </ligand>
    <ligandPart>
        <name>Fe</name>
        <dbReference type="ChEBI" id="CHEBI:18248"/>
    </ligandPart>
</feature>
<evidence type="ECO:0000256" key="2">
    <source>
        <dbReference type="ARBA" id="ARBA00010617"/>
    </source>
</evidence>
<feature type="transmembrane region" description="Helical" evidence="11">
    <location>
        <begin position="39"/>
        <end position="64"/>
    </location>
</feature>
<keyword evidence="6 9" id="KW-0408">Iron</keyword>
<dbReference type="InterPro" id="IPR050705">
    <property type="entry name" value="Cytochrome_P450_3A"/>
</dbReference>
<dbReference type="PRINTS" id="PR00463">
    <property type="entry name" value="EP450I"/>
</dbReference>
<dbReference type="InterPro" id="IPR017972">
    <property type="entry name" value="Cyt_P450_CS"/>
</dbReference>
<evidence type="ECO:0000256" key="11">
    <source>
        <dbReference type="SAM" id="Phobius"/>
    </source>
</evidence>
<evidence type="ECO:0000313" key="12">
    <source>
        <dbReference type="EMBL" id="GMT22775.1"/>
    </source>
</evidence>
<name>A0AAV5VTE1_9BILA</name>